<keyword evidence="2" id="KW-0223">Dioxygenase</keyword>
<evidence type="ECO:0000256" key="6">
    <source>
        <dbReference type="PIRSR" id="PIRSR604574-2"/>
    </source>
</evidence>
<dbReference type="PANTHER" id="PTHR16557">
    <property type="entry name" value="ALKYLATED DNA REPAIR PROTEIN ALKB-RELATED"/>
    <property type="match status" value="1"/>
</dbReference>
<dbReference type="InterPro" id="IPR037151">
    <property type="entry name" value="AlkB-like_sf"/>
</dbReference>
<protein>
    <submittedName>
        <fullName evidence="8">DNA oxidative demethylase AlkB</fullName>
        <ecNumber evidence="8">1.14.11.33</ecNumber>
    </submittedName>
</protein>
<keyword evidence="4 6" id="KW-0408">Iron</keyword>
<evidence type="ECO:0000256" key="4">
    <source>
        <dbReference type="ARBA" id="ARBA00023004"/>
    </source>
</evidence>
<feature type="binding site" evidence="6">
    <location>
        <position position="135"/>
    </location>
    <ligand>
        <name>Fe cation</name>
        <dbReference type="ChEBI" id="CHEBI:24875"/>
        <note>catalytic</note>
    </ligand>
</feature>
<sequence>MQHDLFSTNGSPEIISLGEQSALLRGYALPWERQLLKAIDTITSQALWRRLQTPGGRAMSVQTTNSGSWGWHSDKQGYRYVGTDPLTEKPWPELPAAVIGLAKNAAAHVGFSEFIADACLINRYQPGTQMGLHQDRDEYSFEHPIVSVSLGLPARFLWGGLQRSDRPSRIELRHGDVVVWGGVDRLRYHGIAKLADGHHPQLGAQRINLTLRRAGS</sequence>
<feature type="binding site" evidence="5">
    <location>
        <begin position="78"/>
        <end position="80"/>
    </location>
    <ligand>
        <name>substrate</name>
    </ligand>
</feature>
<reference evidence="8 9" key="1">
    <citation type="submission" date="2021-03" db="EMBL/GenBank/DDBJ databases">
        <title>Pseudidiomarina terrestris, a new bacterium isolated from saline soil.</title>
        <authorList>
            <person name="Galisteo C."/>
            <person name="De La Haba R."/>
            <person name="Sanchez-Porro C."/>
            <person name="Ventosa A."/>
        </authorList>
    </citation>
    <scope>NUCLEOTIDE SEQUENCE [LARGE SCALE GENOMIC DNA]</scope>
    <source>
        <strain evidence="8 9">1APP75-32.1</strain>
    </source>
</reference>
<feature type="binding site" evidence="6">
    <location>
        <position position="189"/>
    </location>
    <ligand>
        <name>Fe cation</name>
        <dbReference type="ChEBI" id="CHEBI:24875"/>
        <note>catalytic</note>
    </ligand>
</feature>
<dbReference type="NCBIfam" id="NF011930">
    <property type="entry name" value="PRK15401.1"/>
    <property type="match status" value="1"/>
</dbReference>
<evidence type="ECO:0000259" key="7">
    <source>
        <dbReference type="PROSITE" id="PS51471"/>
    </source>
</evidence>
<organism evidence="8 9">
    <name type="scientific">Pseudidiomarina terrestris</name>
    <dbReference type="NCBI Taxonomy" id="2820060"/>
    <lineage>
        <taxon>Bacteria</taxon>
        <taxon>Pseudomonadati</taxon>
        <taxon>Pseudomonadota</taxon>
        <taxon>Gammaproteobacteria</taxon>
        <taxon>Alteromonadales</taxon>
        <taxon>Idiomarinaceae</taxon>
        <taxon>Pseudidiomarina</taxon>
    </lineage>
</organism>
<dbReference type="EC" id="1.14.11.33" evidence="8"/>
<evidence type="ECO:0000256" key="5">
    <source>
        <dbReference type="PIRSR" id="PIRSR604574-1"/>
    </source>
</evidence>
<evidence type="ECO:0000313" key="9">
    <source>
        <dbReference type="Proteomes" id="UP001169492"/>
    </source>
</evidence>
<gene>
    <name evidence="8" type="primary">alkB</name>
    <name evidence="8" type="ORF">J6I90_02705</name>
</gene>
<dbReference type="Proteomes" id="UP001169492">
    <property type="component" value="Unassembled WGS sequence"/>
</dbReference>
<feature type="binding site" evidence="5">
    <location>
        <position position="163"/>
    </location>
    <ligand>
        <name>substrate</name>
    </ligand>
</feature>
<dbReference type="GO" id="GO:0008198">
    <property type="term" value="F:ferrous iron binding"/>
    <property type="evidence" value="ECO:0007669"/>
    <property type="project" value="TreeGrafter"/>
</dbReference>
<dbReference type="AlphaFoldDB" id="A0AAW7QY47"/>
<feature type="binding site" evidence="5">
    <location>
        <position position="71"/>
    </location>
    <ligand>
        <name>substrate</name>
    </ligand>
</feature>
<dbReference type="GO" id="GO:0035513">
    <property type="term" value="P:oxidative RNA demethylation"/>
    <property type="evidence" value="ECO:0007669"/>
    <property type="project" value="TreeGrafter"/>
</dbReference>
<dbReference type="InterPro" id="IPR004574">
    <property type="entry name" value="Alkb"/>
</dbReference>
<dbReference type="GO" id="GO:0035515">
    <property type="term" value="F:oxidative RNA demethylase activity"/>
    <property type="evidence" value="ECO:0007669"/>
    <property type="project" value="TreeGrafter"/>
</dbReference>
<dbReference type="InterPro" id="IPR027450">
    <property type="entry name" value="AlkB-like"/>
</dbReference>
<feature type="binding site" evidence="5">
    <location>
        <position position="137"/>
    </location>
    <ligand>
        <name>substrate</name>
    </ligand>
</feature>
<name>A0AAW7QY47_9GAMM</name>
<comment type="cofactor">
    <cofactor evidence="6">
        <name>Fe(2+)</name>
        <dbReference type="ChEBI" id="CHEBI:29033"/>
    </cofactor>
    <text evidence="6">Binds 1 Fe(2+) ion per subunit.</text>
</comment>
<feature type="binding site" evidence="6">
    <location>
        <position position="133"/>
    </location>
    <ligand>
        <name>Fe cation</name>
        <dbReference type="ChEBI" id="CHEBI:24875"/>
        <note>catalytic</note>
    </ligand>
</feature>
<dbReference type="PANTHER" id="PTHR16557:SF2">
    <property type="entry name" value="NUCLEIC ACID DIOXYGENASE ALKBH1"/>
    <property type="match status" value="1"/>
</dbReference>
<feature type="domain" description="Fe2OG dioxygenase" evidence="7">
    <location>
        <begin position="115"/>
        <end position="215"/>
    </location>
</feature>
<dbReference type="GO" id="GO:0035516">
    <property type="term" value="F:broad specificity oxidative DNA demethylase activity"/>
    <property type="evidence" value="ECO:0007669"/>
    <property type="project" value="UniProtKB-EC"/>
</dbReference>
<keyword evidence="3 8" id="KW-0560">Oxidoreductase</keyword>
<feature type="binding site" evidence="5">
    <location>
        <begin position="206"/>
        <end position="212"/>
    </location>
    <ligand>
        <name>2-oxoglutarate</name>
        <dbReference type="ChEBI" id="CHEBI:16810"/>
    </ligand>
</feature>
<evidence type="ECO:0000313" key="8">
    <source>
        <dbReference type="EMBL" id="MDN7123780.1"/>
    </source>
</evidence>
<dbReference type="InterPro" id="IPR005123">
    <property type="entry name" value="Oxoglu/Fe-dep_dioxygenase_dom"/>
</dbReference>
<dbReference type="Gene3D" id="2.60.120.590">
    <property type="entry name" value="Alpha-ketoglutarate-dependent dioxygenase AlkB-like"/>
    <property type="match status" value="1"/>
</dbReference>
<evidence type="ECO:0000256" key="1">
    <source>
        <dbReference type="ARBA" id="ARBA00022723"/>
    </source>
</evidence>
<dbReference type="RefSeq" id="WP_301774009.1">
    <property type="nucleotide sequence ID" value="NZ_JAGGJB010000002.1"/>
</dbReference>
<dbReference type="GO" id="GO:0005737">
    <property type="term" value="C:cytoplasm"/>
    <property type="evidence" value="ECO:0007669"/>
    <property type="project" value="TreeGrafter"/>
</dbReference>
<comment type="caution">
    <text evidence="8">The sequence shown here is derived from an EMBL/GenBank/DDBJ whole genome shotgun (WGS) entry which is preliminary data.</text>
</comment>
<evidence type="ECO:0000256" key="2">
    <source>
        <dbReference type="ARBA" id="ARBA00022964"/>
    </source>
</evidence>
<proteinExistence type="predicted"/>
<dbReference type="Pfam" id="PF13532">
    <property type="entry name" value="2OG-FeII_Oxy_2"/>
    <property type="match status" value="1"/>
</dbReference>
<accession>A0AAW7QY47</accession>
<feature type="binding site" evidence="5">
    <location>
        <begin position="122"/>
        <end position="124"/>
    </location>
    <ligand>
        <name>2-oxoglutarate</name>
        <dbReference type="ChEBI" id="CHEBI:16810"/>
    </ligand>
</feature>
<dbReference type="PROSITE" id="PS51471">
    <property type="entry name" value="FE2OG_OXY"/>
    <property type="match status" value="1"/>
</dbReference>
<dbReference type="EMBL" id="JAGGJB010000002">
    <property type="protein sequence ID" value="MDN7123780.1"/>
    <property type="molecule type" value="Genomic_DNA"/>
</dbReference>
<evidence type="ECO:0000256" key="3">
    <source>
        <dbReference type="ARBA" id="ARBA00023002"/>
    </source>
</evidence>
<keyword evidence="1 6" id="KW-0479">Metal-binding</keyword>
<dbReference type="SUPFAM" id="SSF51197">
    <property type="entry name" value="Clavaminate synthase-like"/>
    <property type="match status" value="1"/>
</dbReference>